<gene>
    <name evidence="2" type="ORF">LCGC14_2349110</name>
</gene>
<dbReference type="AlphaFoldDB" id="A0A0F9F4S2"/>
<reference evidence="2" key="1">
    <citation type="journal article" date="2015" name="Nature">
        <title>Complex archaea that bridge the gap between prokaryotes and eukaryotes.</title>
        <authorList>
            <person name="Spang A."/>
            <person name="Saw J.H."/>
            <person name="Jorgensen S.L."/>
            <person name="Zaremba-Niedzwiedzka K."/>
            <person name="Martijn J."/>
            <person name="Lind A.E."/>
            <person name="van Eijk R."/>
            <person name="Schleper C."/>
            <person name="Guy L."/>
            <person name="Ettema T.J."/>
        </authorList>
    </citation>
    <scope>NUCLEOTIDE SEQUENCE</scope>
</reference>
<organism evidence="2">
    <name type="scientific">marine sediment metagenome</name>
    <dbReference type="NCBI Taxonomy" id="412755"/>
    <lineage>
        <taxon>unclassified sequences</taxon>
        <taxon>metagenomes</taxon>
        <taxon>ecological metagenomes</taxon>
    </lineage>
</organism>
<protein>
    <submittedName>
        <fullName evidence="2">Uncharacterized protein</fullName>
    </submittedName>
</protein>
<evidence type="ECO:0000313" key="2">
    <source>
        <dbReference type="EMBL" id="KKL46087.1"/>
    </source>
</evidence>
<comment type="caution">
    <text evidence="2">The sequence shown here is derived from an EMBL/GenBank/DDBJ whole genome shotgun (WGS) entry which is preliminary data.</text>
</comment>
<keyword evidence="1" id="KW-0472">Membrane</keyword>
<name>A0A0F9F4S2_9ZZZZ</name>
<feature type="transmembrane region" description="Helical" evidence="1">
    <location>
        <begin position="16"/>
        <end position="39"/>
    </location>
</feature>
<proteinExistence type="predicted"/>
<sequence length="139" mass="15220">MTDTAPEFDKKKQYTVLAMNTTAFAVNFMVWTMFSVIGIKIKAYAMAVWAGMGPRHGFRGSITDPRTGRQIIADPVKYAHLVERGTAPHGKHPGSPPRAFMRKAFEAHRESAARAFAEGVVKDIEAAWDKILTAQGAAA</sequence>
<dbReference type="EMBL" id="LAZR01034161">
    <property type="protein sequence ID" value="KKL46087.1"/>
    <property type="molecule type" value="Genomic_DNA"/>
</dbReference>
<keyword evidence="1" id="KW-0812">Transmembrane</keyword>
<evidence type="ECO:0000256" key="1">
    <source>
        <dbReference type="SAM" id="Phobius"/>
    </source>
</evidence>
<accession>A0A0F9F4S2</accession>
<keyword evidence="1" id="KW-1133">Transmembrane helix</keyword>